<dbReference type="Proteomes" id="UP000886805">
    <property type="component" value="Unassembled WGS sequence"/>
</dbReference>
<sequence>VQLSGRRGLKVVIKRDKKASGYQLQYSTSKKFKKKKTKSVMLKKNKKTTKILKNLKSGKKYYIRVRSFKKVRVNGTVSKVVGSWSKVKVSKKVR</sequence>
<dbReference type="InterPro" id="IPR036116">
    <property type="entry name" value="FN3_sf"/>
</dbReference>
<evidence type="ECO:0000313" key="2">
    <source>
        <dbReference type="Proteomes" id="UP000886805"/>
    </source>
</evidence>
<organism evidence="1 2">
    <name type="scientific">Candidatus Anaerobutyricum stercoripullorum</name>
    <dbReference type="NCBI Taxonomy" id="2838456"/>
    <lineage>
        <taxon>Bacteria</taxon>
        <taxon>Bacillati</taxon>
        <taxon>Bacillota</taxon>
        <taxon>Clostridia</taxon>
        <taxon>Lachnospirales</taxon>
        <taxon>Lachnospiraceae</taxon>
        <taxon>Anaerobutyricum</taxon>
    </lineage>
</organism>
<protein>
    <recommendedName>
        <fullName evidence="3">Fibronectin type-III domain-containing protein</fullName>
    </recommendedName>
</protein>
<dbReference type="AlphaFoldDB" id="A0A9D1X623"/>
<accession>A0A9D1X623</accession>
<reference evidence="1" key="2">
    <citation type="submission" date="2021-04" db="EMBL/GenBank/DDBJ databases">
        <authorList>
            <person name="Gilroy R."/>
        </authorList>
    </citation>
    <scope>NUCLEOTIDE SEQUENCE</scope>
    <source>
        <strain evidence="1">ChiSxjej3B15-1167</strain>
    </source>
</reference>
<dbReference type="EMBL" id="DXEQ01000312">
    <property type="protein sequence ID" value="HIX73384.1"/>
    <property type="molecule type" value="Genomic_DNA"/>
</dbReference>
<reference evidence="1" key="1">
    <citation type="journal article" date="2021" name="PeerJ">
        <title>Extensive microbial diversity within the chicken gut microbiome revealed by metagenomics and culture.</title>
        <authorList>
            <person name="Gilroy R."/>
            <person name="Ravi A."/>
            <person name="Getino M."/>
            <person name="Pursley I."/>
            <person name="Horton D.L."/>
            <person name="Alikhan N.F."/>
            <person name="Baker D."/>
            <person name="Gharbi K."/>
            <person name="Hall N."/>
            <person name="Watson M."/>
            <person name="Adriaenssens E.M."/>
            <person name="Foster-Nyarko E."/>
            <person name="Jarju S."/>
            <person name="Secka A."/>
            <person name="Antonio M."/>
            <person name="Oren A."/>
            <person name="Chaudhuri R.R."/>
            <person name="La Ragione R."/>
            <person name="Hildebrand F."/>
            <person name="Pallen M.J."/>
        </authorList>
    </citation>
    <scope>NUCLEOTIDE SEQUENCE</scope>
    <source>
        <strain evidence="1">ChiSxjej3B15-1167</strain>
    </source>
</reference>
<evidence type="ECO:0008006" key="3">
    <source>
        <dbReference type="Google" id="ProtNLM"/>
    </source>
</evidence>
<evidence type="ECO:0000313" key="1">
    <source>
        <dbReference type="EMBL" id="HIX73384.1"/>
    </source>
</evidence>
<proteinExistence type="predicted"/>
<dbReference type="InterPro" id="IPR013783">
    <property type="entry name" value="Ig-like_fold"/>
</dbReference>
<feature type="non-terminal residue" evidence="1">
    <location>
        <position position="1"/>
    </location>
</feature>
<dbReference type="Gene3D" id="2.60.40.10">
    <property type="entry name" value="Immunoglobulins"/>
    <property type="match status" value="1"/>
</dbReference>
<comment type="caution">
    <text evidence="1">The sequence shown here is derived from an EMBL/GenBank/DDBJ whole genome shotgun (WGS) entry which is preliminary data.</text>
</comment>
<gene>
    <name evidence="1" type="ORF">H9849_10230</name>
</gene>
<dbReference type="SUPFAM" id="SSF49265">
    <property type="entry name" value="Fibronectin type III"/>
    <property type="match status" value="1"/>
</dbReference>
<name>A0A9D1X623_9FIRM</name>